<dbReference type="EMBL" id="BAABGJ010000012">
    <property type="protein sequence ID" value="GAA4337532.1"/>
    <property type="molecule type" value="Genomic_DNA"/>
</dbReference>
<feature type="region of interest" description="Disordered" evidence="4">
    <location>
        <begin position="1"/>
        <end position="30"/>
    </location>
</feature>
<evidence type="ECO:0000256" key="2">
    <source>
        <dbReference type="ARBA" id="ARBA00022679"/>
    </source>
</evidence>
<keyword evidence="1 6" id="KW-0489">Methyltransferase</keyword>
<evidence type="ECO:0000313" key="6">
    <source>
        <dbReference type="EMBL" id="GAA4337532.1"/>
    </source>
</evidence>
<comment type="caution">
    <text evidence="6">The sequence shown here is derived from an EMBL/GenBank/DDBJ whole genome shotgun (WGS) entry which is preliminary data.</text>
</comment>
<dbReference type="InterPro" id="IPR013217">
    <property type="entry name" value="Methyltransf_12"/>
</dbReference>
<dbReference type="Pfam" id="PF08242">
    <property type="entry name" value="Methyltransf_12"/>
    <property type="match status" value="1"/>
</dbReference>
<evidence type="ECO:0000256" key="3">
    <source>
        <dbReference type="ARBA" id="ARBA00022691"/>
    </source>
</evidence>
<dbReference type="PANTHER" id="PTHR43464">
    <property type="entry name" value="METHYLTRANSFERASE"/>
    <property type="match status" value="1"/>
</dbReference>
<reference evidence="7" key="1">
    <citation type="journal article" date="2019" name="Int. J. Syst. Evol. Microbiol.">
        <title>The Global Catalogue of Microorganisms (GCM) 10K type strain sequencing project: providing services to taxonomists for standard genome sequencing and annotation.</title>
        <authorList>
            <consortium name="The Broad Institute Genomics Platform"/>
            <consortium name="The Broad Institute Genome Sequencing Center for Infectious Disease"/>
            <person name="Wu L."/>
            <person name="Ma J."/>
        </authorList>
    </citation>
    <scope>NUCLEOTIDE SEQUENCE [LARGE SCALE GENOMIC DNA]</scope>
    <source>
        <strain evidence="7">JCM 17804</strain>
    </source>
</reference>
<sequence>MSGDRGAAEASRGTAGGAAADTQPGDKVDFDDYSANYDELLRESTKLYADDSEYFARYKVDLIRKAAAGSGASVRRVLEYGCGTGRNISYLRAAFPGAEVVGTDVSAESLRVARAGNPQQRFEVEQEGLELGRFDLIFVASVFHHIPPAVRATVMGTLSRRLEPNGSIDVFEHNPYNPVTRRIVDNCPFDADAILLKPPELRDLFAGAGLKLQRQTYCLFVPPRLKWFLPLERFLGWLPLGGQYWMSAGREA</sequence>
<dbReference type="GO" id="GO:0008168">
    <property type="term" value="F:methyltransferase activity"/>
    <property type="evidence" value="ECO:0007669"/>
    <property type="project" value="UniProtKB-KW"/>
</dbReference>
<evidence type="ECO:0000259" key="5">
    <source>
        <dbReference type="Pfam" id="PF08242"/>
    </source>
</evidence>
<accession>A0ABP8HDS4</accession>
<keyword evidence="2" id="KW-0808">Transferase</keyword>
<dbReference type="RefSeq" id="WP_345537021.1">
    <property type="nucleotide sequence ID" value="NZ_BAABGJ010000012.1"/>
</dbReference>
<protein>
    <submittedName>
        <fullName evidence="6">Class I SAM-dependent methyltransferase</fullName>
    </submittedName>
</protein>
<evidence type="ECO:0000256" key="1">
    <source>
        <dbReference type="ARBA" id="ARBA00022603"/>
    </source>
</evidence>
<dbReference type="Gene3D" id="3.40.50.150">
    <property type="entry name" value="Vaccinia Virus protein VP39"/>
    <property type="match status" value="1"/>
</dbReference>
<dbReference type="GO" id="GO:0032259">
    <property type="term" value="P:methylation"/>
    <property type="evidence" value="ECO:0007669"/>
    <property type="project" value="UniProtKB-KW"/>
</dbReference>
<organism evidence="6 7">
    <name type="scientific">Variovorax defluvii</name>
    <dbReference type="NCBI Taxonomy" id="913761"/>
    <lineage>
        <taxon>Bacteria</taxon>
        <taxon>Pseudomonadati</taxon>
        <taxon>Pseudomonadota</taxon>
        <taxon>Betaproteobacteria</taxon>
        <taxon>Burkholderiales</taxon>
        <taxon>Comamonadaceae</taxon>
        <taxon>Variovorax</taxon>
    </lineage>
</organism>
<evidence type="ECO:0000256" key="4">
    <source>
        <dbReference type="SAM" id="MobiDB-lite"/>
    </source>
</evidence>
<dbReference type="InterPro" id="IPR029063">
    <property type="entry name" value="SAM-dependent_MTases_sf"/>
</dbReference>
<dbReference type="SUPFAM" id="SSF53335">
    <property type="entry name" value="S-adenosyl-L-methionine-dependent methyltransferases"/>
    <property type="match status" value="1"/>
</dbReference>
<dbReference type="CDD" id="cd02440">
    <property type="entry name" value="AdoMet_MTases"/>
    <property type="match status" value="1"/>
</dbReference>
<gene>
    <name evidence="6" type="ORF">GCM10023165_15610</name>
</gene>
<dbReference type="Proteomes" id="UP001500975">
    <property type="component" value="Unassembled WGS sequence"/>
</dbReference>
<evidence type="ECO:0000313" key="7">
    <source>
        <dbReference type="Proteomes" id="UP001500975"/>
    </source>
</evidence>
<dbReference type="PANTHER" id="PTHR43464:SF19">
    <property type="entry name" value="UBIQUINONE BIOSYNTHESIS O-METHYLTRANSFERASE, MITOCHONDRIAL"/>
    <property type="match status" value="1"/>
</dbReference>
<keyword evidence="3" id="KW-0949">S-adenosyl-L-methionine</keyword>
<feature type="domain" description="Methyltransferase type 12" evidence="5">
    <location>
        <begin position="78"/>
        <end position="167"/>
    </location>
</feature>
<keyword evidence="7" id="KW-1185">Reference proteome</keyword>
<name>A0ABP8HDS4_9BURK</name>
<proteinExistence type="predicted"/>